<dbReference type="GO" id="GO:0016491">
    <property type="term" value="F:oxidoreductase activity"/>
    <property type="evidence" value="ECO:0007669"/>
    <property type="project" value="UniProtKB-KW"/>
</dbReference>
<dbReference type="PANTHER" id="PTHR43498">
    <property type="entry name" value="FERREDOXIN:COB-COM HETERODISULFIDE REDUCTASE SUBUNIT A"/>
    <property type="match status" value="1"/>
</dbReference>
<dbReference type="EMBL" id="AP018042">
    <property type="protein sequence ID" value="BAX79080.1"/>
    <property type="molecule type" value="Genomic_DNA"/>
</dbReference>
<keyword evidence="8" id="KW-1185">Reference proteome</keyword>
<name>A0A1Y1CFK9_9BACT</name>
<dbReference type="KEGG" id="mbas:ALGA_0691"/>
<dbReference type="GO" id="GO:0046872">
    <property type="term" value="F:metal ion binding"/>
    <property type="evidence" value="ECO:0007669"/>
    <property type="project" value="UniProtKB-KW"/>
</dbReference>
<reference evidence="7 8" key="1">
    <citation type="journal article" date="2018" name="Mar. Genomics">
        <title>Complete genome sequence of Marinifilaceae bacterium strain SPP2, isolated from the Antarctic marine sediment.</title>
        <authorList>
            <person name="Watanabe M."/>
            <person name="Kojima H."/>
            <person name="Fukui M."/>
        </authorList>
    </citation>
    <scope>NUCLEOTIDE SEQUENCE [LARGE SCALE GENOMIC DNA]</scope>
    <source>
        <strain evidence="7 8">SPP2</strain>
    </source>
</reference>
<dbReference type="RefSeq" id="WP_096428015.1">
    <property type="nucleotide sequence ID" value="NZ_AP018042.1"/>
</dbReference>
<feature type="chain" id="PRO_5012711146" evidence="6">
    <location>
        <begin position="27"/>
        <end position="640"/>
    </location>
</feature>
<feature type="signal peptide" evidence="6">
    <location>
        <begin position="1"/>
        <end position="26"/>
    </location>
</feature>
<evidence type="ECO:0000256" key="4">
    <source>
        <dbReference type="ARBA" id="ARBA00023004"/>
    </source>
</evidence>
<evidence type="ECO:0000256" key="2">
    <source>
        <dbReference type="ARBA" id="ARBA00022723"/>
    </source>
</evidence>
<keyword evidence="5" id="KW-0411">Iron-sulfur</keyword>
<dbReference type="SUPFAM" id="SSF51905">
    <property type="entry name" value="FAD/NAD(P)-binding domain"/>
    <property type="match status" value="1"/>
</dbReference>
<dbReference type="Gene3D" id="2.60.120.260">
    <property type="entry name" value="Galactose-binding domain-like"/>
    <property type="match status" value="1"/>
</dbReference>
<organism evidence="7 8">
    <name type="scientific">Labilibaculum antarcticum</name>
    <dbReference type="NCBI Taxonomy" id="1717717"/>
    <lineage>
        <taxon>Bacteria</taxon>
        <taxon>Pseudomonadati</taxon>
        <taxon>Bacteroidota</taxon>
        <taxon>Bacteroidia</taxon>
        <taxon>Marinilabiliales</taxon>
        <taxon>Marinifilaceae</taxon>
        <taxon>Labilibaculum</taxon>
    </lineage>
</organism>
<keyword evidence="4" id="KW-0408">Iron</keyword>
<evidence type="ECO:0000256" key="1">
    <source>
        <dbReference type="ARBA" id="ARBA00022485"/>
    </source>
</evidence>
<keyword evidence="3" id="KW-0560">Oxidoreductase</keyword>
<proteinExistence type="predicted"/>
<protein>
    <submittedName>
        <fullName evidence="7">Fumarate reductase</fullName>
    </submittedName>
</protein>
<dbReference type="InterPro" id="IPR039650">
    <property type="entry name" value="HdrA-like"/>
</dbReference>
<keyword evidence="6" id="KW-0732">Signal</keyword>
<evidence type="ECO:0000313" key="7">
    <source>
        <dbReference type="EMBL" id="BAX79080.1"/>
    </source>
</evidence>
<keyword evidence="2" id="KW-0479">Metal-binding</keyword>
<dbReference type="OrthoDB" id="9777740at2"/>
<dbReference type="InterPro" id="IPR036188">
    <property type="entry name" value="FAD/NAD-bd_sf"/>
</dbReference>
<reference evidence="8" key="2">
    <citation type="journal article" date="2020" name="Antonie Van Leeuwenhoek">
        <title>Labilibaculum antarcticum sp. nov., a novel facultative anaerobic, psychrotorelant bacterium isolated from marine sediment of Antarctica.</title>
        <authorList>
            <person name="Watanabe M."/>
            <person name="Kojima H."/>
            <person name="Fukui M."/>
        </authorList>
    </citation>
    <scope>NUCLEOTIDE SEQUENCE [LARGE SCALE GENOMIC DNA]</scope>
    <source>
        <strain evidence="8">SPP2</strain>
    </source>
</reference>
<dbReference type="Pfam" id="PF12831">
    <property type="entry name" value="FAD_oxidored"/>
    <property type="match status" value="1"/>
</dbReference>
<gene>
    <name evidence="7" type="ORF">ALGA_0691</name>
</gene>
<dbReference type="Gene3D" id="3.50.50.60">
    <property type="entry name" value="FAD/NAD(P)-binding domain"/>
    <property type="match status" value="1"/>
</dbReference>
<evidence type="ECO:0000256" key="5">
    <source>
        <dbReference type="ARBA" id="ARBA00023014"/>
    </source>
</evidence>
<dbReference type="AlphaFoldDB" id="A0A1Y1CFK9"/>
<sequence>MKRRDFFVKGALGVVATGLLPVIANAAPAIIDNATNDRLKDNWLQVAIGKKGIPSRKQTLNSDVVVIGAGMAGISAAISAARNGAKTILIQDRPVLGGNASSEMRVTVNGAPQERETGIVEEILIENWVYNKQESYPVWDHVLYNFVVREPNLELMLNTQAVDAVMDGTTIKSAICWGGTTETEFTINATQFIDCSGDGLLAAIAGAEYRTGREGKEEFGESYAPDQADGWVMGDCIMMVTKDMGRPMPFKAPAYVIPFDHETAFKDKHRRIKQVKEGFWWVEVASDFDIIVDREKNRHKLMAYFYGVWDYIKNSGDFPEADNIALDWIGSIPGRRESRRFMGDYILKQNDILEDSHFEDAIGFGGWSLDEHNPGGIENLEEPASYFHDRSKNVYEVPYGILYSKNIDNLSFAGRNASLTHIALSSTRIISTCSLMGQAVGTGAAICLNKGINPRELRNKHINELQEQLMRDDVFIPNRIAVDENDLAKKAKVIMGSSTVSGDCKLLVDGVSRDRTDEIHHWEANGVNAELQLEWEKPVEISKVELKGDTNVLRRMMMHKNPQKNIQNKQVLDVPPELIKTASVEARIKGQWIEVAQINENITRVIKTSFNQVKTTAIRVKLKETWGYKNAKLFEIRCYS</sequence>
<accession>A0A1Y1CFK9</accession>
<evidence type="ECO:0000256" key="3">
    <source>
        <dbReference type="ARBA" id="ARBA00023002"/>
    </source>
</evidence>
<keyword evidence="1" id="KW-0004">4Fe-4S</keyword>
<evidence type="ECO:0000256" key="6">
    <source>
        <dbReference type="SAM" id="SignalP"/>
    </source>
</evidence>
<dbReference type="Proteomes" id="UP000218267">
    <property type="component" value="Chromosome"/>
</dbReference>
<dbReference type="GO" id="GO:0051539">
    <property type="term" value="F:4 iron, 4 sulfur cluster binding"/>
    <property type="evidence" value="ECO:0007669"/>
    <property type="project" value="UniProtKB-KW"/>
</dbReference>
<evidence type="ECO:0000313" key="8">
    <source>
        <dbReference type="Proteomes" id="UP000218267"/>
    </source>
</evidence>
<dbReference type="PANTHER" id="PTHR43498:SF1">
    <property type="entry name" value="COB--COM HETERODISULFIDE REDUCTASE IRON-SULFUR SUBUNIT A"/>
    <property type="match status" value="1"/>
</dbReference>